<proteinExistence type="predicted"/>
<name>A0AAE2CGJ4_9LAMI</name>
<sequence length="184" mass="20338">MAAPPGEIATIATTSLCPTSNGPTRNFNPPPLLPPVPNTTASAVETLLITASKILTRTLRRDPPIPSNNRSPETGAENNDDKGNSKSNGVKSQRLRGLVEGRQQNGGVERRAKRKVWISLSREEIEEDVYALTGGRPARRPRRWPKNVQKQLDNVFPGLYLVGVAADSYRVMMLWYGLLFVFFV</sequence>
<dbReference type="PANTHER" id="PTHR33130">
    <property type="entry name" value="PUTATIVE (DUF1639)-RELATED"/>
    <property type="match status" value="1"/>
</dbReference>
<dbReference type="AlphaFoldDB" id="A0AAE2CGJ4"/>
<comment type="caution">
    <text evidence="2">The sequence shown here is derived from an EMBL/GenBank/DDBJ whole genome shotgun (WGS) entry which is preliminary data.</text>
</comment>
<reference evidence="2" key="2">
    <citation type="journal article" date="2024" name="Plant">
        <title>Genomic evolution and insights into agronomic trait innovations of Sesamum species.</title>
        <authorList>
            <person name="Miao H."/>
            <person name="Wang L."/>
            <person name="Qu L."/>
            <person name="Liu H."/>
            <person name="Sun Y."/>
            <person name="Le M."/>
            <person name="Wang Q."/>
            <person name="Wei S."/>
            <person name="Zheng Y."/>
            <person name="Lin W."/>
            <person name="Duan Y."/>
            <person name="Cao H."/>
            <person name="Xiong S."/>
            <person name="Wang X."/>
            <person name="Wei L."/>
            <person name="Li C."/>
            <person name="Ma Q."/>
            <person name="Ju M."/>
            <person name="Zhao R."/>
            <person name="Li G."/>
            <person name="Mu C."/>
            <person name="Tian Q."/>
            <person name="Mei H."/>
            <person name="Zhang T."/>
            <person name="Gao T."/>
            <person name="Zhang H."/>
        </authorList>
    </citation>
    <scope>NUCLEOTIDE SEQUENCE</scope>
    <source>
        <strain evidence="2">3651</strain>
    </source>
</reference>
<dbReference type="Pfam" id="PF07797">
    <property type="entry name" value="DUF1639"/>
    <property type="match status" value="1"/>
</dbReference>
<evidence type="ECO:0000256" key="1">
    <source>
        <dbReference type="SAM" id="MobiDB-lite"/>
    </source>
</evidence>
<feature type="region of interest" description="Disordered" evidence="1">
    <location>
        <begin position="1"/>
        <end position="39"/>
    </location>
</feature>
<accession>A0AAE2CGJ4</accession>
<dbReference type="InterPro" id="IPR012438">
    <property type="entry name" value="DUF1639"/>
</dbReference>
<dbReference type="EMBL" id="JACGWO010000008">
    <property type="protein sequence ID" value="KAK4421277.1"/>
    <property type="molecule type" value="Genomic_DNA"/>
</dbReference>
<gene>
    <name evidence="2" type="ORF">Salat_2078200</name>
</gene>
<reference evidence="2" key="1">
    <citation type="submission" date="2020-06" db="EMBL/GenBank/DDBJ databases">
        <authorList>
            <person name="Li T."/>
            <person name="Hu X."/>
            <person name="Zhang T."/>
            <person name="Song X."/>
            <person name="Zhang H."/>
            <person name="Dai N."/>
            <person name="Sheng W."/>
            <person name="Hou X."/>
            <person name="Wei L."/>
        </authorList>
    </citation>
    <scope>NUCLEOTIDE SEQUENCE</scope>
    <source>
        <strain evidence="2">3651</strain>
        <tissue evidence="2">Leaf</tissue>
    </source>
</reference>
<evidence type="ECO:0000313" key="2">
    <source>
        <dbReference type="EMBL" id="KAK4421277.1"/>
    </source>
</evidence>
<keyword evidence="3" id="KW-1185">Reference proteome</keyword>
<evidence type="ECO:0000313" key="3">
    <source>
        <dbReference type="Proteomes" id="UP001293254"/>
    </source>
</evidence>
<dbReference type="Proteomes" id="UP001293254">
    <property type="component" value="Unassembled WGS sequence"/>
</dbReference>
<feature type="compositionally biased region" description="Polar residues" evidence="1">
    <location>
        <begin position="11"/>
        <end position="22"/>
    </location>
</feature>
<protein>
    <submittedName>
        <fullName evidence="2">Uncharacterized protein</fullName>
    </submittedName>
</protein>
<organism evidence="2 3">
    <name type="scientific">Sesamum alatum</name>
    <dbReference type="NCBI Taxonomy" id="300844"/>
    <lineage>
        <taxon>Eukaryota</taxon>
        <taxon>Viridiplantae</taxon>
        <taxon>Streptophyta</taxon>
        <taxon>Embryophyta</taxon>
        <taxon>Tracheophyta</taxon>
        <taxon>Spermatophyta</taxon>
        <taxon>Magnoliopsida</taxon>
        <taxon>eudicotyledons</taxon>
        <taxon>Gunneridae</taxon>
        <taxon>Pentapetalae</taxon>
        <taxon>asterids</taxon>
        <taxon>lamiids</taxon>
        <taxon>Lamiales</taxon>
        <taxon>Pedaliaceae</taxon>
        <taxon>Sesamum</taxon>
    </lineage>
</organism>
<dbReference type="PANTHER" id="PTHR33130:SF40">
    <property type="entry name" value="CHROMOGRANIN (DUF1639)"/>
    <property type="match status" value="1"/>
</dbReference>
<feature type="region of interest" description="Disordered" evidence="1">
    <location>
        <begin position="58"/>
        <end position="107"/>
    </location>
</feature>
<feature type="compositionally biased region" description="Pro residues" evidence="1">
    <location>
        <begin position="28"/>
        <end position="37"/>
    </location>
</feature>